<evidence type="ECO:0000313" key="8">
    <source>
        <dbReference type="EMBL" id="KAG5336589.1"/>
    </source>
</evidence>
<gene>
    <name evidence="8" type="primary">Tmem245</name>
    <name evidence="8" type="ORF">G6Z76_0002590</name>
</gene>
<feature type="transmembrane region" description="Helical" evidence="7">
    <location>
        <begin position="30"/>
        <end position="53"/>
    </location>
</feature>
<feature type="transmembrane region" description="Helical" evidence="7">
    <location>
        <begin position="405"/>
        <end position="423"/>
    </location>
</feature>
<evidence type="ECO:0000256" key="3">
    <source>
        <dbReference type="ARBA" id="ARBA00022692"/>
    </source>
</evidence>
<feature type="transmembrane region" description="Helical" evidence="7">
    <location>
        <begin position="198"/>
        <end position="215"/>
    </location>
</feature>
<feature type="transmembrane region" description="Helical" evidence="7">
    <location>
        <begin position="122"/>
        <end position="141"/>
    </location>
</feature>
<reference evidence="8" key="1">
    <citation type="submission" date="2020-03" db="EMBL/GenBank/DDBJ databases">
        <title>Relaxed selection underlies rapid genomic changes in the transitions from sociality to social parasitism in ants.</title>
        <authorList>
            <person name="Bi X."/>
        </authorList>
    </citation>
    <scope>NUCLEOTIDE SEQUENCE</scope>
    <source>
        <strain evidence="8">BGI-DK2014a</strain>
        <tissue evidence="8">Whole body</tissue>
    </source>
</reference>
<evidence type="ECO:0000256" key="7">
    <source>
        <dbReference type="SAM" id="Phobius"/>
    </source>
</evidence>
<evidence type="ECO:0000256" key="1">
    <source>
        <dbReference type="ARBA" id="ARBA00004141"/>
    </source>
</evidence>
<feature type="transmembrane region" description="Helical" evidence="7">
    <location>
        <begin position="683"/>
        <end position="703"/>
    </location>
</feature>
<dbReference type="AlphaFoldDB" id="A0A836F471"/>
<feature type="transmembrane region" description="Helical" evidence="7">
    <location>
        <begin position="823"/>
        <end position="842"/>
    </location>
</feature>
<proteinExistence type="inferred from homology"/>
<evidence type="ECO:0000256" key="4">
    <source>
        <dbReference type="ARBA" id="ARBA00022989"/>
    </source>
</evidence>
<accession>A0A836F471</accession>
<feature type="compositionally biased region" description="Basic and acidic residues" evidence="6">
    <location>
        <begin position="271"/>
        <end position="284"/>
    </location>
</feature>
<comment type="subcellular location">
    <subcellularLocation>
        <location evidence="1">Membrane</location>
        <topology evidence="1">Multi-pass membrane protein</topology>
    </subcellularLocation>
</comment>
<feature type="transmembrane region" description="Helical" evidence="7">
    <location>
        <begin position="791"/>
        <end position="811"/>
    </location>
</feature>
<organism evidence="8 9">
    <name type="scientific">Acromyrmex charruanus</name>
    <dbReference type="NCBI Taxonomy" id="2715315"/>
    <lineage>
        <taxon>Eukaryota</taxon>
        <taxon>Metazoa</taxon>
        <taxon>Ecdysozoa</taxon>
        <taxon>Arthropoda</taxon>
        <taxon>Hexapoda</taxon>
        <taxon>Insecta</taxon>
        <taxon>Pterygota</taxon>
        <taxon>Neoptera</taxon>
        <taxon>Endopterygota</taxon>
        <taxon>Hymenoptera</taxon>
        <taxon>Apocrita</taxon>
        <taxon>Aculeata</taxon>
        <taxon>Formicoidea</taxon>
        <taxon>Formicidae</taxon>
        <taxon>Myrmicinae</taxon>
        <taxon>Acromyrmex</taxon>
    </lineage>
</organism>
<evidence type="ECO:0000313" key="9">
    <source>
        <dbReference type="Proteomes" id="UP000669903"/>
    </source>
</evidence>
<evidence type="ECO:0000256" key="5">
    <source>
        <dbReference type="ARBA" id="ARBA00023136"/>
    </source>
</evidence>
<keyword evidence="4 7" id="KW-1133">Transmembrane helix</keyword>
<dbReference type="InterPro" id="IPR002549">
    <property type="entry name" value="AI-2E-like"/>
</dbReference>
<dbReference type="PANTHER" id="PTHR21716:SF4">
    <property type="entry name" value="TRANSMEMBRANE PROTEIN 245"/>
    <property type="match status" value="1"/>
</dbReference>
<feature type="transmembrane region" description="Helical" evidence="7">
    <location>
        <begin position="153"/>
        <end position="186"/>
    </location>
</feature>
<dbReference type="EMBL" id="JAANIC010004024">
    <property type="protein sequence ID" value="KAG5336589.1"/>
    <property type="molecule type" value="Genomic_DNA"/>
</dbReference>
<feature type="transmembrane region" description="Helical" evidence="7">
    <location>
        <begin position="709"/>
        <end position="727"/>
    </location>
</feature>
<keyword evidence="9" id="KW-1185">Reference proteome</keyword>
<name>A0A836F471_9HYME</name>
<feature type="non-terminal residue" evidence="8">
    <location>
        <position position="922"/>
    </location>
</feature>
<feature type="non-terminal residue" evidence="8">
    <location>
        <position position="1"/>
    </location>
</feature>
<feature type="transmembrane region" description="Helical" evidence="7">
    <location>
        <begin position="60"/>
        <end position="85"/>
    </location>
</feature>
<keyword evidence="3 7" id="KW-0812">Transmembrane</keyword>
<feature type="region of interest" description="Disordered" evidence="6">
    <location>
        <begin position="270"/>
        <end position="315"/>
    </location>
</feature>
<feature type="transmembrane region" description="Helical" evidence="7">
    <location>
        <begin position="862"/>
        <end position="888"/>
    </location>
</feature>
<comment type="similarity">
    <text evidence="2">Belongs to the autoinducer-2 exporter (AI-2E) (TC 2.A.86) family.</text>
</comment>
<dbReference type="Proteomes" id="UP000669903">
    <property type="component" value="Unassembled WGS sequence"/>
</dbReference>
<dbReference type="PANTHER" id="PTHR21716">
    <property type="entry name" value="TRANSMEMBRANE PROTEIN"/>
    <property type="match status" value="1"/>
</dbReference>
<evidence type="ECO:0000256" key="2">
    <source>
        <dbReference type="ARBA" id="ARBA00009773"/>
    </source>
</evidence>
<feature type="transmembrane region" description="Helical" evidence="7">
    <location>
        <begin position="221"/>
        <end position="242"/>
    </location>
</feature>
<sequence length="922" mass="104244">MENVRSPMDNLFNMLSGFSAGQEKALKQGIYNAVALFFLCLVSVAGYGLYIILRPFVKPLIWALLCGSVLFPFKCLLVTAVQSWFTKVEVSRTLLIVNVSLLPVHIFDNVSERVGSFLWMRIKYIVWTVLLALVAVGLYHFTPNVIMCLAWRMFQTFSIISGFFILACNIFTVSTVLVGYFMILYIYWTPSNSAHFRYMSFMMWFIISMYLSSIAGSYQVLVFAALQILCIIGFIYEVILVMDSHELNGRHLTFSQAARFALTNELLPSQQEDKSTSLEDEHTKNCIPEGESVDTPICSQEAGRSASPDTTGIKRIRSTSRRGVKSLSLDTDAGLSAVMGVTTRRPAYNIHYITRATLRDRYLLGKIRAELRTSLDMQDDEVDTDKYMYGALYACAGMLLWKHRWIAHILVIPLVYYIVKQLGSYFGFWKMILGHCNSMIEMLKSWCMDRHQALIPSNIRGLYKISVIVDEKLRNILKNSVNAVATTSVILGLIVFVTCASIFIMIQIYAEGLHLVQVTGEILNSTLMSNPDIDWVPEKWEESVNSVLDNVYIYGRSAISDGVRFTLFTFPLCMCANVKFAYLTCLIQIRGLVKDLEPTKAEQMEKKVLELWDRLYQAWMMSNMDPNLVGPTVDAMSAYSAWESFKDSLGKTPIHLFNMTSIQNFAKENIGILTSVFDSVWSIVKGNISVILTIFTELFYIVLMSGSAVLNFVLSTVVFFTTLFYLLSSSDKTYKPIELTTMFSPISCHRFAMSLQEAVIGVFAATFKLASFFGMWTWFIHNLFQVKIVYLPSALATMLGAVPFLDAYFACIPATIELWFTRGSMIAISFFLFHFLPCNIVVTEFYKEIKGGGHPYLTGLSIAGGIFCLGVEGAIFGPLLLCCIMVVINLSRRYLHSPEEEEEEVVLPAYSNHERTSQYKSK</sequence>
<comment type="caution">
    <text evidence="8">The sequence shown here is derived from an EMBL/GenBank/DDBJ whole genome shotgun (WGS) entry which is preliminary data.</text>
</comment>
<evidence type="ECO:0000256" key="6">
    <source>
        <dbReference type="SAM" id="MobiDB-lite"/>
    </source>
</evidence>
<keyword evidence="5 7" id="KW-0472">Membrane</keyword>
<feature type="transmembrane region" description="Helical" evidence="7">
    <location>
        <begin position="483"/>
        <end position="506"/>
    </location>
</feature>
<protein>
    <submittedName>
        <fullName evidence="8">TM245 protein</fullName>
    </submittedName>
</protein>
<dbReference type="GO" id="GO:0016020">
    <property type="term" value="C:membrane"/>
    <property type="evidence" value="ECO:0007669"/>
    <property type="project" value="UniProtKB-SubCell"/>
</dbReference>
<feature type="transmembrane region" description="Helical" evidence="7">
    <location>
        <begin position="758"/>
        <end position="779"/>
    </location>
</feature>